<dbReference type="PANTHER" id="PTHR36305:SF1">
    <property type="entry name" value="PHOSPHATIDYLGLYCEROPHOSPHATASE A"/>
    <property type="match status" value="1"/>
</dbReference>
<keyword evidence="1" id="KW-0472">Membrane</keyword>
<reference evidence="3" key="1">
    <citation type="journal article" date="2020" name="mSystems">
        <title>Genome- and Community-Level Interaction Insights into Carbon Utilization and Element Cycling Functions of Hydrothermarchaeota in Hydrothermal Sediment.</title>
        <authorList>
            <person name="Zhou Z."/>
            <person name="Liu Y."/>
            <person name="Xu W."/>
            <person name="Pan J."/>
            <person name="Luo Z.H."/>
            <person name="Li M."/>
        </authorList>
    </citation>
    <scope>NUCLEOTIDE SEQUENCE [LARGE SCALE GENOMIC DNA]</scope>
    <source>
        <strain evidence="3">HyVt-483</strain>
    </source>
</reference>
<accession>A0A7C3GEY7</accession>
<dbReference type="GO" id="GO:0006629">
    <property type="term" value="P:lipid metabolic process"/>
    <property type="evidence" value="ECO:0007669"/>
    <property type="project" value="InterPro"/>
</dbReference>
<name>A0A7C3GEY7_9BACT</name>
<feature type="domain" description="YutG/PgpA" evidence="2">
    <location>
        <begin position="18"/>
        <end position="153"/>
    </location>
</feature>
<dbReference type="GO" id="GO:0008962">
    <property type="term" value="F:phosphatidylglycerophosphatase activity"/>
    <property type="evidence" value="ECO:0007669"/>
    <property type="project" value="InterPro"/>
</dbReference>
<dbReference type="SUPFAM" id="SSF101307">
    <property type="entry name" value="YutG-like"/>
    <property type="match status" value="1"/>
</dbReference>
<evidence type="ECO:0000259" key="2">
    <source>
        <dbReference type="Pfam" id="PF04608"/>
    </source>
</evidence>
<feature type="transmembrane region" description="Helical" evidence="1">
    <location>
        <begin position="89"/>
        <end position="113"/>
    </location>
</feature>
<dbReference type="CDD" id="cd06971">
    <property type="entry name" value="PgpA"/>
    <property type="match status" value="1"/>
</dbReference>
<comment type="caution">
    <text evidence="3">The sequence shown here is derived from an EMBL/GenBank/DDBJ whole genome shotgun (WGS) entry which is preliminary data.</text>
</comment>
<evidence type="ECO:0000313" key="3">
    <source>
        <dbReference type="EMBL" id="HFC97978.1"/>
    </source>
</evidence>
<organism evidence="3">
    <name type="scientific">Thermosulfurimonas dismutans</name>
    <dbReference type="NCBI Taxonomy" id="999894"/>
    <lineage>
        <taxon>Bacteria</taxon>
        <taxon>Pseudomonadati</taxon>
        <taxon>Thermodesulfobacteriota</taxon>
        <taxon>Thermodesulfobacteria</taxon>
        <taxon>Thermodesulfobacteriales</taxon>
        <taxon>Thermodesulfobacteriaceae</taxon>
        <taxon>Thermosulfurimonas</taxon>
    </lineage>
</organism>
<feature type="transmembrane region" description="Helical" evidence="1">
    <location>
        <begin position="133"/>
        <end position="153"/>
    </location>
</feature>
<dbReference type="InterPro" id="IPR036681">
    <property type="entry name" value="PgpA-like_sf"/>
</dbReference>
<gene>
    <name evidence="3" type="ORF">ENJ40_05925</name>
</gene>
<dbReference type="Pfam" id="PF04608">
    <property type="entry name" value="PgpA"/>
    <property type="match status" value="1"/>
</dbReference>
<sequence length="157" mass="16815">MKNPPRDSGIASTLAYLLSTSFGLGHVPWAPGTWGSAVGIFLYWGLAPASFWTQGVILLILSLLGVWSSGRTARRLGQKDPSRVIIDEVAGAYLALLGHPSSPGYLLAGFLLFRLLDIVKPWPVRQAEKLPSGWGIMGDDLVAGAITCLLLYLPSVL</sequence>
<dbReference type="InterPro" id="IPR007686">
    <property type="entry name" value="YutG/PgpA"/>
</dbReference>
<dbReference type="PANTHER" id="PTHR36305">
    <property type="entry name" value="PHOSPHATIDYLGLYCEROPHOSPHATASE A"/>
    <property type="match status" value="1"/>
</dbReference>
<dbReference type="Proteomes" id="UP000886043">
    <property type="component" value="Unassembled WGS sequence"/>
</dbReference>
<dbReference type="InterPro" id="IPR026037">
    <property type="entry name" value="PgpA"/>
</dbReference>
<feature type="transmembrane region" description="Helical" evidence="1">
    <location>
        <begin position="41"/>
        <end position="68"/>
    </location>
</feature>
<evidence type="ECO:0000256" key="1">
    <source>
        <dbReference type="SAM" id="Phobius"/>
    </source>
</evidence>
<proteinExistence type="predicted"/>
<dbReference type="PIRSF" id="PIRSF006162">
    <property type="entry name" value="PgpA"/>
    <property type="match status" value="1"/>
</dbReference>
<protein>
    <submittedName>
        <fullName evidence="3">Phosphatidylglycerophosphatase A</fullName>
    </submittedName>
</protein>
<dbReference type="AlphaFoldDB" id="A0A7C3GEY7"/>
<dbReference type="EMBL" id="DRMH01000076">
    <property type="protein sequence ID" value="HFC97978.1"/>
    <property type="molecule type" value="Genomic_DNA"/>
</dbReference>
<keyword evidence="1" id="KW-0812">Transmembrane</keyword>
<keyword evidence="1" id="KW-1133">Transmembrane helix</keyword>